<reference evidence="3" key="1">
    <citation type="submission" date="2021-01" db="EMBL/GenBank/DDBJ databases">
        <title>Adiantum capillus-veneris genome.</title>
        <authorList>
            <person name="Fang Y."/>
            <person name="Liao Q."/>
        </authorList>
    </citation>
    <scope>NUCLEOTIDE SEQUENCE</scope>
    <source>
        <strain evidence="3">H3</strain>
        <tissue evidence="3">Leaf</tissue>
    </source>
</reference>
<proteinExistence type="predicted"/>
<feature type="domain" description="FAD-binding" evidence="2">
    <location>
        <begin position="5"/>
        <end position="355"/>
    </location>
</feature>
<dbReference type="InterPro" id="IPR002938">
    <property type="entry name" value="FAD-bd"/>
</dbReference>
<comment type="caution">
    <text evidence="3">The sequence shown here is derived from an EMBL/GenBank/DDBJ whole genome shotgun (WGS) entry which is preliminary data.</text>
</comment>
<sequence>MADSGVVIVGGGPAGLLLAHLILAQPRPQLLPVRIFESRPDPCIPIPMYKSRQYCVGLSARGRDAISKVEGLWEAVQEAGVPTSQFVVHTGSKSFPLKRNPDKPSLLINQRSLAAILVSELRKRYSKDEVEVHFQQRCLSANFNNHTVAFDAHNTPVPYHLLVGADGVRSTVREEFIRQRGFDFHQINMPYTFKVLHVARPPDLSSNAVHTFRRSTEDAEKKESWIPFSSFVSLLSKKGGSTVRYGCFPTPNDGMSVLIEWTQDSQPKDLLAITSPSEFKAYVEKYMPPLEVSLEAAEAFLGQRPTSSMRVKCNRFFDIAGRAVLVGDAAHAMSNALGQGCNSSLQDVLVLSEALRNEPDLSLAVERYSARQVVEDHAAAYLSENAFPQASWLLPFFFFGNLASAFLGKFLPPPVLKPPIQSLCSETLTPYSEVILQHT</sequence>
<evidence type="ECO:0000256" key="1">
    <source>
        <dbReference type="ARBA" id="ARBA00023033"/>
    </source>
</evidence>
<dbReference type="PANTHER" id="PTHR46028:SF5">
    <property type="entry name" value="KYNURENINE 3-MONOOXYGENASE"/>
    <property type="match status" value="1"/>
</dbReference>
<protein>
    <recommendedName>
        <fullName evidence="2">FAD-binding domain-containing protein</fullName>
    </recommendedName>
</protein>
<evidence type="ECO:0000313" key="3">
    <source>
        <dbReference type="EMBL" id="KAI5082172.1"/>
    </source>
</evidence>
<dbReference type="EMBL" id="JABFUD020000003">
    <property type="protein sequence ID" value="KAI5082172.1"/>
    <property type="molecule type" value="Genomic_DNA"/>
</dbReference>
<dbReference type="Pfam" id="PF01494">
    <property type="entry name" value="FAD_binding_3"/>
    <property type="match status" value="1"/>
</dbReference>
<dbReference type="GO" id="GO:0070189">
    <property type="term" value="P:kynurenine metabolic process"/>
    <property type="evidence" value="ECO:0007669"/>
    <property type="project" value="TreeGrafter"/>
</dbReference>
<keyword evidence="1" id="KW-0560">Oxidoreductase</keyword>
<dbReference type="GO" id="GO:0004502">
    <property type="term" value="F:kynurenine 3-monooxygenase activity"/>
    <property type="evidence" value="ECO:0007669"/>
    <property type="project" value="TreeGrafter"/>
</dbReference>
<evidence type="ECO:0000259" key="2">
    <source>
        <dbReference type="Pfam" id="PF01494"/>
    </source>
</evidence>
<dbReference type="Proteomes" id="UP000886520">
    <property type="component" value="Chromosome 2"/>
</dbReference>
<dbReference type="PRINTS" id="PR00420">
    <property type="entry name" value="RNGMNOXGNASE"/>
</dbReference>
<dbReference type="OrthoDB" id="10053569at2759"/>
<keyword evidence="1" id="KW-0503">Monooxygenase</keyword>
<dbReference type="SUPFAM" id="SSF51905">
    <property type="entry name" value="FAD/NAD(P)-binding domain"/>
    <property type="match status" value="1"/>
</dbReference>
<keyword evidence="4" id="KW-1185">Reference proteome</keyword>
<accession>A0A9D4V9Q5</accession>
<dbReference type="AlphaFoldDB" id="A0A9D4V9Q5"/>
<organism evidence="3 4">
    <name type="scientific">Adiantum capillus-veneris</name>
    <name type="common">Maidenhair fern</name>
    <dbReference type="NCBI Taxonomy" id="13818"/>
    <lineage>
        <taxon>Eukaryota</taxon>
        <taxon>Viridiplantae</taxon>
        <taxon>Streptophyta</taxon>
        <taxon>Embryophyta</taxon>
        <taxon>Tracheophyta</taxon>
        <taxon>Polypodiopsida</taxon>
        <taxon>Polypodiidae</taxon>
        <taxon>Polypodiales</taxon>
        <taxon>Pteridineae</taxon>
        <taxon>Pteridaceae</taxon>
        <taxon>Vittarioideae</taxon>
        <taxon>Adiantum</taxon>
    </lineage>
</organism>
<name>A0A9D4V9Q5_ADICA</name>
<gene>
    <name evidence="3" type="ORF">GOP47_0001915</name>
</gene>
<dbReference type="GO" id="GO:0071949">
    <property type="term" value="F:FAD binding"/>
    <property type="evidence" value="ECO:0007669"/>
    <property type="project" value="InterPro"/>
</dbReference>
<evidence type="ECO:0000313" key="4">
    <source>
        <dbReference type="Proteomes" id="UP000886520"/>
    </source>
</evidence>
<dbReference type="InterPro" id="IPR036188">
    <property type="entry name" value="FAD/NAD-bd_sf"/>
</dbReference>
<dbReference type="PANTHER" id="PTHR46028">
    <property type="entry name" value="KYNURENINE 3-MONOOXYGENASE"/>
    <property type="match status" value="1"/>
</dbReference>
<dbReference type="Gene3D" id="3.50.50.60">
    <property type="entry name" value="FAD/NAD(P)-binding domain"/>
    <property type="match status" value="1"/>
</dbReference>